<evidence type="ECO:0000256" key="9">
    <source>
        <dbReference type="PIRSR" id="PIRSR610347-1"/>
    </source>
</evidence>
<dbReference type="GO" id="GO:0005634">
    <property type="term" value="C:nucleus"/>
    <property type="evidence" value="ECO:0007669"/>
    <property type="project" value="UniProtKB-SubCell"/>
</dbReference>
<dbReference type="OrthoDB" id="47785at2759"/>
<feature type="site" description="Interaction with DNA" evidence="11">
    <location>
        <position position="250"/>
    </location>
</feature>
<evidence type="ECO:0000256" key="7">
    <source>
        <dbReference type="ARBA" id="ARBA00023204"/>
    </source>
</evidence>
<dbReference type="InterPro" id="IPR010347">
    <property type="entry name" value="Tdp1"/>
</dbReference>
<comment type="subcellular location">
    <subcellularLocation>
        <location evidence="1">Nucleus</location>
    </subcellularLocation>
</comment>
<dbReference type="Pfam" id="PF06087">
    <property type="entry name" value="Tyr-DNA_phospho"/>
    <property type="match status" value="2"/>
</dbReference>
<dbReference type="GO" id="GO:0003690">
    <property type="term" value="F:double-stranded DNA binding"/>
    <property type="evidence" value="ECO:0007669"/>
    <property type="project" value="TreeGrafter"/>
</dbReference>
<feature type="active site" description="Nucleophile" evidence="9">
    <location>
        <position position="6"/>
    </location>
</feature>
<evidence type="ECO:0000313" key="12">
    <source>
        <dbReference type="EMBL" id="GFP53224.1"/>
    </source>
</evidence>
<dbReference type="PANTHER" id="PTHR12415:SF0">
    <property type="entry name" value="TYROSYL-DNA PHOSPHODIESTERASE 1"/>
    <property type="match status" value="1"/>
</dbReference>
<keyword evidence="7" id="KW-0234">DNA repair</keyword>
<feature type="active site" description="Proton donor/acceptor" evidence="9">
    <location>
        <position position="226"/>
    </location>
</feature>
<evidence type="ECO:0000256" key="11">
    <source>
        <dbReference type="PIRSR" id="PIRSR610347-3"/>
    </source>
</evidence>
<dbReference type="Proteomes" id="UP000517252">
    <property type="component" value="Unassembled WGS sequence"/>
</dbReference>
<dbReference type="SUPFAM" id="SSF56024">
    <property type="entry name" value="Phospholipase D/nuclease"/>
    <property type="match status" value="2"/>
</dbReference>
<accession>A0A6V8QL52</accession>
<evidence type="ECO:0000256" key="6">
    <source>
        <dbReference type="ARBA" id="ARBA00022839"/>
    </source>
</evidence>
<keyword evidence="8" id="KW-0539">Nucleus</keyword>
<comment type="similarity">
    <text evidence="2">Belongs to the tyrosyl-DNA phosphodiesterase family.</text>
</comment>
<evidence type="ECO:0000256" key="10">
    <source>
        <dbReference type="PIRSR" id="PIRSR610347-2"/>
    </source>
</evidence>
<proteinExistence type="inferred from homology"/>
<dbReference type="GO" id="GO:0004527">
    <property type="term" value="F:exonuclease activity"/>
    <property type="evidence" value="ECO:0007669"/>
    <property type="project" value="UniProtKB-KW"/>
</dbReference>
<feature type="binding site" evidence="10">
    <location>
        <position position="8"/>
    </location>
    <ligand>
        <name>substrate</name>
    </ligand>
</feature>
<keyword evidence="6" id="KW-0269">Exonuclease</keyword>
<dbReference type="GO" id="GO:0006281">
    <property type="term" value="P:DNA repair"/>
    <property type="evidence" value="ECO:0007669"/>
    <property type="project" value="UniProtKB-KW"/>
</dbReference>
<dbReference type="Gene3D" id="3.30.870.10">
    <property type="entry name" value="Endonuclease Chain A"/>
    <property type="match status" value="1"/>
</dbReference>
<dbReference type="AlphaFoldDB" id="A0A6V8QL52"/>
<evidence type="ECO:0000256" key="5">
    <source>
        <dbReference type="ARBA" id="ARBA00022801"/>
    </source>
</evidence>
<protein>
    <submittedName>
        <fullName evidence="12">Tyrosyl-DNA phosphodiesterase 1</fullName>
    </submittedName>
</protein>
<sequence>MFGTHHSKMMILFRSDSTAQIIIHTANMIPKDWTNMTNAVWKSPKLPLLSEPDVILQHGQVLPVGSGGHFIRAAFIASVPGKHDFRDTSGPAWGWAGLQKCLRAVPVEPGESEIVAQISSIATLGAKDDWLQRTLFDSLATSLTPNVKRPNFKVVFPTADEIRNSLDGYASGKSIHTKINSVQHIRQLHYLQPMLHHWANDSKGGAEEYEEVLIRGDSGRNRAAPHVKTYIRFNQNNTIDWAMLTSANISKQAWGDTLKLTTGEVRIASWEVGVLVWPGLLCEDGVMAQRPIVGLHMPYSMPLQAYGKHEVPWAATAAHPEPDWKGFMWTYASSDANSA</sequence>
<keyword evidence="3" id="KW-0540">Nuclease</keyword>
<name>A0A6V8QL52_TRIAP</name>
<evidence type="ECO:0000256" key="1">
    <source>
        <dbReference type="ARBA" id="ARBA00004123"/>
    </source>
</evidence>
<comment type="caution">
    <text evidence="12">The sequence shown here is derived from an EMBL/GenBank/DDBJ whole genome shotgun (WGS) entry which is preliminary data.</text>
</comment>
<evidence type="ECO:0000256" key="4">
    <source>
        <dbReference type="ARBA" id="ARBA00022763"/>
    </source>
</evidence>
<evidence type="ECO:0000313" key="13">
    <source>
        <dbReference type="Proteomes" id="UP000517252"/>
    </source>
</evidence>
<dbReference type="GO" id="GO:0017005">
    <property type="term" value="F:3'-tyrosyl-DNA phosphodiesterase activity"/>
    <property type="evidence" value="ECO:0007669"/>
    <property type="project" value="TreeGrafter"/>
</dbReference>
<dbReference type="PANTHER" id="PTHR12415">
    <property type="entry name" value="TYROSYL-DNA PHOSPHODIESTERASE 1"/>
    <property type="match status" value="1"/>
</dbReference>
<reference evidence="12 13" key="1">
    <citation type="submission" date="2020-07" db="EMBL/GenBank/DDBJ databases">
        <title>Trichoderma asperellum IC-1 whole genome shotgun sequence.</title>
        <authorList>
            <person name="Kanamasa S."/>
            <person name="Takahashi H."/>
        </authorList>
    </citation>
    <scope>NUCLEOTIDE SEQUENCE [LARGE SCALE GENOMIC DNA]</scope>
    <source>
        <strain evidence="12 13">IC-1</strain>
    </source>
</reference>
<gene>
    <name evidence="12" type="ORF">TASIC1_0002040800</name>
</gene>
<evidence type="ECO:0000256" key="8">
    <source>
        <dbReference type="ARBA" id="ARBA00023242"/>
    </source>
</evidence>
<organism evidence="12 13">
    <name type="scientific">Trichoderma asperellum</name>
    <name type="common">Filamentous fungus</name>
    <dbReference type="NCBI Taxonomy" id="101201"/>
    <lineage>
        <taxon>Eukaryota</taxon>
        <taxon>Fungi</taxon>
        <taxon>Dikarya</taxon>
        <taxon>Ascomycota</taxon>
        <taxon>Pezizomycotina</taxon>
        <taxon>Sordariomycetes</taxon>
        <taxon>Hypocreomycetidae</taxon>
        <taxon>Hypocreales</taxon>
        <taxon>Hypocreaceae</taxon>
        <taxon>Trichoderma</taxon>
    </lineage>
</organism>
<keyword evidence="5" id="KW-0378">Hydrolase</keyword>
<evidence type="ECO:0000256" key="2">
    <source>
        <dbReference type="ARBA" id="ARBA00010205"/>
    </source>
</evidence>
<evidence type="ECO:0000256" key="3">
    <source>
        <dbReference type="ARBA" id="ARBA00022722"/>
    </source>
</evidence>
<dbReference type="GO" id="GO:0003697">
    <property type="term" value="F:single-stranded DNA binding"/>
    <property type="evidence" value="ECO:0007669"/>
    <property type="project" value="TreeGrafter"/>
</dbReference>
<keyword evidence="4" id="KW-0227">DNA damage</keyword>
<dbReference type="EMBL" id="BLZH01000002">
    <property type="protein sequence ID" value="GFP53224.1"/>
    <property type="molecule type" value="Genomic_DNA"/>
</dbReference>
<feature type="binding site" evidence="10">
    <location>
        <position position="228"/>
    </location>
    <ligand>
        <name>substrate</name>
    </ligand>
</feature>